<name>I1BNT8_RHIO9</name>
<feature type="transmembrane region" description="Helical" evidence="1">
    <location>
        <begin position="148"/>
        <end position="167"/>
    </location>
</feature>
<reference evidence="2 3" key="1">
    <citation type="journal article" date="2009" name="PLoS Genet.">
        <title>Genomic analysis of the basal lineage fungus Rhizopus oryzae reveals a whole-genome duplication.</title>
        <authorList>
            <person name="Ma L.-J."/>
            <person name="Ibrahim A.S."/>
            <person name="Skory C."/>
            <person name="Grabherr M.G."/>
            <person name="Burger G."/>
            <person name="Butler M."/>
            <person name="Elias M."/>
            <person name="Idnurm A."/>
            <person name="Lang B.F."/>
            <person name="Sone T."/>
            <person name="Abe A."/>
            <person name="Calvo S.E."/>
            <person name="Corrochano L.M."/>
            <person name="Engels R."/>
            <person name="Fu J."/>
            <person name="Hansberg W."/>
            <person name="Kim J.-M."/>
            <person name="Kodira C.D."/>
            <person name="Koehrsen M.J."/>
            <person name="Liu B."/>
            <person name="Miranda-Saavedra D."/>
            <person name="O'Leary S."/>
            <person name="Ortiz-Castellanos L."/>
            <person name="Poulter R."/>
            <person name="Rodriguez-Romero J."/>
            <person name="Ruiz-Herrera J."/>
            <person name="Shen Y.-Q."/>
            <person name="Zeng Q."/>
            <person name="Galagan J."/>
            <person name="Birren B.W."/>
            <person name="Cuomo C.A."/>
            <person name="Wickes B.L."/>
        </authorList>
    </citation>
    <scope>NUCLEOTIDE SEQUENCE [LARGE SCALE GENOMIC DNA]</scope>
    <source>
        <strain evidence="3">RA 99-880 / ATCC MYA-4621 / FGSC 9543 / NRRL 43880</strain>
    </source>
</reference>
<gene>
    <name evidence="2" type="ORF">RO3G_02572</name>
</gene>
<evidence type="ECO:0000313" key="2">
    <source>
        <dbReference type="EMBL" id="EIE77868.1"/>
    </source>
</evidence>
<sequence length="186" mass="21204">MIFLGELFNLGLMYTTPSVYQMVKGSIVGFSAIFSCFFLSRQFLRREWFAIISILLGTAVIIWSVLNEKGYWGPLFLIVAQLLMAGQFTLEEYLIDHYHLDPIKAMNIEGAFSTILLLTALLICGVFGQDVLDVKKGFEDLFETSVLWQTAILLTLMVAIFNFFGLANNDYLDDCYLLWLGFIFLD</sequence>
<keyword evidence="3" id="KW-1185">Reference proteome</keyword>
<dbReference type="InParanoid" id="I1BNT8"/>
<protein>
    <recommendedName>
        <fullName evidence="4">EamA domain-containing protein</fullName>
    </recommendedName>
</protein>
<proteinExistence type="predicted"/>
<organism evidence="2 3">
    <name type="scientific">Rhizopus delemar (strain RA 99-880 / ATCC MYA-4621 / FGSC 9543 / NRRL 43880)</name>
    <name type="common">Mucormycosis agent</name>
    <name type="synonym">Rhizopus arrhizus var. delemar</name>
    <dbReference type="NCBI Taxonomy" id="246409"/>
    <lineage>
        <taxon>Eukaryota</taxon>
        <taxon>Fungi</taxon>
        <taxon>Fungi incertae sedis</taxon>
        <taxon>Mucoromycota</taxon>
        <taxon>Mucoromycotina</taxon>
        <taxon>Mucoromycetes</taxon>
        <taxon>Mucorales</taxon>
        <taxon>Mucorineae</taxon>
        <taxon>Rhizopodaceae</taxon>
        <taxon>Rhizopus</taxon>
    </lineage>
</organism>
<dbReference type="VEuPathDB" id="FungiDB:RO3G_02572"/>
<evidence type="ECO:0000256" key="1">
    <source>
        <dbReference type="SAM" id="Phobius"/>
    </source>
</evidence>
<dbReference type="GeneID" id="93609544"/>
<dbReference type="RefSeq" id="XP_067513264.1">
    <property type="nucleotide sequence ID" value="XM_067657163.1"/>
</dbReference>
<dbReference type="EMBL" id="CH476733">
    <property type="protein sequence ID" value="EIE77868.1"/>
    <property type="molecule type" value="Genomic_DNA"/>
</dbReference>
<dbReference type="OrthoDB" id="29773at2759"/>
<keyword evidence="1" id="KW-0812">Transmembrane</keyword>
<feature type="transmembrane region" description="Helical" evidence="1">
    <location>
        <begin position="48"/>
        <end position="66"/>
    </location>
</feature>
<dbReference type="eggNOG" id="KOG3912">
    <property type="taxonomic scope" value="Eukaryota"/>
</dbReference>
<keyword evidence="1" id="KW-0472">Membrane</keyword>
<keyword evidence="1" id="KW-1133">Transmembrane helix</keyword>
<dbReference type="GO" id="GO:0016020">
    <property type="term" value="C:membrane"/>
    <property type="evidence" value="ECO:0007669"/>
    <property type="project" value="TreeGrafter"/>
</dbReference>
<evidence type="ECO:0008006" key="4">
    <source>
        <dbReference type="Google" id="ProtNLM"/>
    </source>
</evidence>
<dbReference type="PANTHER" id="PTHR13146">
    <property type="match status" value="1"/>
</dbReference>
<dbReference type="Proteomes" id="UP000009138">
    <property type="component" value="Unassembled WGS sequence"/>
</dbReference>
<feature type="transmembrane region" description="Helical" evidence="1">
    <location>
        <begin position="72"/>
        <end position="90"/>
    </location>
</feature>
<dbReference type="PANTHER" id="PTHR13146:SF0">
    <property type="entry name" value="SOLUTE CARRIER FAMILY 35 MEMBER F6"/>
    <property type="match status" value="1"/>
</dbReference>
<dbReference type="STRING" id="246409.I1BNT8"/>
<feature type="transmembrane region" description="Helical" evidence="1">
    <location>
        <begin position="20"/>
        <end position="39"/>
    </location>
</feature>
<feature type="transmembrane region" description="Helical" evidence="1">
    <location>
        <begin position="110"/>
        <end position="128"/>
    </location>
</feature>
<evidence type="ECO:0000313" key="3">
    <source>
        <dbReference type="Proteomes" id="UP000009138"/>
    </source>
</evidence>
<dbReference type="AlphaFoldDB" id="I1BNT8"/>
<accession>I1BNT8</accession>